<dbReference type="AlphaFoldDB" id="A0A917H326"/>
<comment type="caution">
    <text evidence="3">The sequence shown here is derived from an EMBL/GenBank/DDBJ whole genome shotgun (WGS) entry which is preliminary data.</text>
</comment>
<name>A0A917H326_9BACL</name>
<sequence>MSVEEGYEQKQYADPANFLAMLAERAEDSFWGELGCEIIHAEAGKAIISMVTDRRHLNLLGIVHGGVLMSLLDNAMGLAIMLACRDEKTVTATLNTHFLESAKAGPLRCEGEIIHRIGRTITLQAFVKDEDDRLIAWGSGTYRIVTKTK</sequence>
<dbReference type="CDD" id="cd03443">
    <property type="entry name" value="PaaI_thioesterase"/>
    <property type="match status" value="1"/>
</dbReference>
<gene>
    <name evidence="3" type="ORF">GCM10010918_20360</name>
</gene>
<dbReference type="SUPFAM" id="SSF54637">
    <property type="entry name" value="Thioesterase/thiol ester dehydrase-isomerase"/>
    <property type="match status" value="1"/>
</dbReference>
<dbReference type="Pfam" id="PF03061">
    <property type="entry name" value="4HBT"/>
    <property type="match status" value="1"/>
</dbReference>
<dbReference type="NCBIfam" id="TIGR00369">
    <property type="entry name" value="unchar_dom_1"/>
    <property type="match status" value="1"/>
</dbReference>
<reference evidence="3 4" key="1">
    <citation type="journal article" date="2014" name="Int. J. Syst. Evol. Microbiol.">
        <title>Complete genome sequence of Corynebacterium casei LMG S-19264T (=DSM 44701T), isolated from a smear-ripened cheese.</title>
        <authorList>
            <consortium name="US DOE Joint Genome Institute (JGI-PGF)"/>
            <person name="Walter F."/>
            <person name="Albersmeier A."/>
            <person name="Kalinowski J."/>
            <person name="Ruckert C."/>
        </authorList>
    </citation>
    <scope>NUCLEOTIDE SEQUENCE [LARGE SCALE GENOMIC DNA]</scope>
    <source>
        <strain evidence="3 4">CGMCC 1.15286</strain>
    </source>
</reference>
<proteinExistence type="predicted"/>
<evidence type="ECO:0000256" key="1">
    <source>
        <dbReference type="ARBA" id="ARBA00022801"/>
    </source>
</evidence>
<evidence type="ECO:0000313" key="3">
    <source>
        <dbReference type="EMBL" id="GGG65937.1"/>
    </source>
</evidence>
<dbReference type="InterPro" id="IPR029069">
    <property type="entry name" value="HotDog_dom_sf"/>
</dbReference>
<keyword evidence="4" id="KW-1185">Reference proteome</keyword>
<feature type="domain" description="Thioesterase" evidence="2">
    <location>
        <begin position="61"/>
        <end position="135"/>
    </location>
</feature>
<dbReference type="PANTHER" id="PTHR42856:SF1">
    <property type="entry name" value="ACYL-COENZYME A THIOESTERASE PAAI"/>
    <property type="match status" value="1"/>
</dbReference>
<dbReference type="InterPro" id="IPR003736">
    <property type="entry name" value="PAAI_dom"/>
</dbReference>
<protein>
    <submittedName>
        <fullName evidence="3">Esterase</fullName>
    </submittedName>
</protein>
<keyword evidence="1" id="KW-0378">Hydrolase</keyword>
<dbReference type="Proteomes" id="UP000600247">
    <property type="component" value="Unassembled WGS sequence"/>
</dbReference>
<evidence type="ECO:0000313" key="4">
    <source>
        <dbReference type="Proteomes" id="UP000600247"/>
    </source>
</evidence>
<dbReference type="RefSeq" id="WP_188888858.1">
    <property type="nucleotide sequence ID" value="NZ_BMHY01000003.1"/>
</dbReference>
<dbReference type="PANTHER" id="PTHR42856">
    <property type="entry name" value="ACYL-COENZYME A THIOESTERASE PAAI"/>
    <property type="match status" value="1"/>
</dbReference>
<accession>A0A917H326</accession>
<evidence type="ECO:0000259" key="2">
    <source>
        <dbReference type="Pfam" id="PF03061"/>
    </source>
</evidence>
<dbReference type="Gene3D" id="3.10.129.10">
    <property type="entry name" value="Hotdog Thioesterase"/>
    <property type="match status" value="1"/>
</dbReference>
<dbReference type="GO" id="GO:0016289">
    <property type="term" value="F:acyl-CoA hydrolase activity"/>
    <property type="evidence" value="ECO:0007669"/>
    <property type="project" value="TreeGrafter"/>
</dbReference>
<organism evidence="3 4">
    <name type="scientific">Paenibacillus radicis</name>
    <name type="common">ex Gao et al. 2016</name>
    <dbReference type="NCBI Taxonomy" id="1737354"/>
    <lineage>
        <taxon>Bacteria</taxon>
        <taxon>Bacillati</taxon>
        <taxon>Bacillota</taxon>
        <taxon>Bacilli</taxon>
        <taxon>Bacillales</taxon>
        <taxon>Paenibacillaceae</taxon>
        <taxon>Paenibacillus</taxon>
    </lineage>
</organism>
<dbReference type="EMBL" id="BMHY01000003">
    <property type="protein sequence ID" value="GGG65937.1"/>
    <property type="molecule type" value="Genomic_DNA"/>
</dbReference>
<dbReference type="InterPro" id="IPR006683">
    <property type="entry name" value="Thioestr_dom"/>
</dbReference>
<dbReference type="InterPro" id="IPR052723">
    <property type="entry name" value="Acyl-CoA_thioesterase_PaaI"/>
</dbReference>